<evidence type="ECO:0000256" key="10">
    <source>
        <dbReference type="RuleBase" id="RU000488"/>
    </source>
</evidence>
<keyword evidence="5" id="KW-0677">Repeat</keyword>
<evidence type="ECO:0000256" key="8">
    <source>
        <dbReference type="ARBA" id="ARBA00023136"/>
    </source>
</evidence>
<dbReference type="Proteomes" id="UP000001194">
    <property type="component" value="Unassembled WGS sequence"/>
</dbReference>
<feature type="repeat" description="Solcar" evidence="9">
    <location>
        <begin position="70"/>
        <end position="152"/>
    </location>
</feature>
<keyword evidence="4 9" id="KW-0812">Transmembrane</keyword>
<evidence type="ECO:0000256" key="9">
    <source>
        <dbReference type="PROSITE-ProRule" id="PRU00282"/>
    </source>
</evidence>
<protein>
    <submittedName>
        <fullName evidence="12">Predicted protein</fullName>
    </submittedName>
</protein>
<evidence type="ECO:0000256" key="4">
    <source>
        <dbReference type="ARBA" id="ARBA00022692"/>
    </source>
</evidence>
<keyword evidence="7" id="KW-0496">Mitochondrion</keyword>
<feature type="transmembrane region" description="Helical" evidence="11">
    <location>
        <begin position="37"/>
        <end position="59"/>
    </location>
</feature>
<dbReference type="Gene3D" id="1.50.40.10">
    <property type="entry name" value="Mitochondrial carrier domain"/>
    <property type="match status" value="1"/>
</dbReference>
<dbReference type="Pfam" id="PF00153">
    <property type="entry name" value="Mito_carr"/>
    <property type="match status" value="3"/>
</dbReference>
<evidence type="ECO:0000313" key="12">
    <source>
        <dbReference type="EMBL" id="EDR13874.1"/>
    </source>
</evidence>
<reference evidence="12 13" key="1">
    <citation type="journal article" date="2008" name="Nature">
        <title>The genome of Laccaria bicolor provides insights into mycorrhizal symbiosis.</title>
        <authorList>
            <person name="Martin F."/>
            <person name="Aerts A."/>
            <person name="Ahren D."/>
            <person name="Brun A."/>
            <person name="Danchin E.G.J."/>
            <person name="Duchaussoy F."/>
            <person name="Gibon J."/>
            <person name="Kohler A."/>
            <person name="Lindquist E."/>
            <person name="Pereda V."/>
            <person name="Salamov A."/>
            <person name="Shapiro H.J."/>
            <person name="Wuyts J."/>
            <person name="Blaudez D."/>
            <person name="Buee M."/>
            <person name="Brokstein P."/>
            <person name="Canbaeck B."/>
            <person name="Cohen D."/>
            <person name="Courty P.E."/>
            <person name="Coutinho P.M."/>
            <person name="Delaruelle C."/>
            <person name="Detter J.C."/>
            <person name="Deveau A."/>
            <person name="DiFazio S."/>
            <person name="Duplessis S."/>
            <person name="Fraissinet-Tachet L."/>
            <person name="Lucic E."/>
            <person name="Frey-Klett P."/>
            <person name="Fourrey C."/>
            <person name="Feussner I."/>
            <person name="Gay G."/>
            <person name="Grimwood J."/>
            <person name="Hoegger P.J."/>
            <person name="Jain P."/>
            <person name="Kilaru S."/>
            <person name="Labbe J."/>
            <person name="Lin Y.C."/>
            <person name="Legue V."/>
            <person name="Le Tacon F."/>
            <person name="Marmeisse R."/>
            <person name="Melayah D."/>
            <person name="Montanini B."/>
            <person name="Muratet M."/>
            <person name="Nehls U."/>
            <person name="Niculita-Hirzel H."/>
            <person name="Oudot-Le Secq M.P."/>
            <person name="Peter M."/>
            <person name="Quesneville H."/>
            <person name="Rajashekar B."/>
            <person name="Reich M."/>
            <person name="Rouhier N."/>
            <person name="Schmutz J."/>
            <person name="Yin T."/>
            <person name="Chalot M."/>
            <person name="Henrissat B."/>
            <person name="Kuees U."/>
            <person name="Lucas S."/>
            <person name="Van de Peer Y."/>
            <person name="Podila G.K."/>
            <person name="Polle A."/>
            <person name="Pukkila P.J."/>
            <person name="Richardson P.M."/>
            <person name="Rouze P."/>
            <person name="Sanders I.R."/>
            <person name="Stajich J.E."/>
            <person name="Tunlid A."/>
            <person name="Tuskan G."/>
            <person name="Grigoriev I.V."/>
        </authorList>
    </citation>
    <scope>NUCLEOTIDE SEQUENCE [LARGE SCALE GENOMIC DNA]</scope>
    <source>
        <strain evidence="13">S238N-H82 / ATCC MYA-4686</strain>
    </source>
</reference>
<dbReference type="GeneID" id="6070685"/>
<evidence type="ECO:0000256" key="1">
    <source>
        <dbReference type="ARBA" id="ARBA00004225"/>
    </source>
</evidence>
<dbReference type="InterPro" id="IPR050567">
    <property type="entry name" value="Mitochondrial_Carrier"/>
</dbReference>
<comment type="subcellular location">
    <subcellularLocation>
        <location evidence="1">Mitochondrion membrane</location>
        <topology evidence="1">Multi-pass membrane protein</topology>
    </subcellularLocation>
</comment>
<dbReference type="EMBL" id="DS547092">
    <property type="protein sequence ID" value="EDR13874.1"/>
    <property type="molecule type" value="Genomic_DNA"/>
</dbReference>
<keyword evidence="13" id="KW-1185">Reference proteome</keyword>
<keyword evidence="6 11" id="KW-1133">Transmembrane helix</keyword>
<dbReference type="InterPro" id="IPR023395">
    <property type="entry name" value="MCP_dom_sf"/>
</dbReference>
<dbReference type="InterPro" id="IPR018108">
    <property type="entry name" value="MCP_transmembrane"/>
</dbReference>
<organism evidence="13">
    <name type="scientific">Laccaria bicolor (strain S238N-H82 / ATCC MYA-4686)</name>
    <name type="common">Bicoloured deceiver</name>
    <name type="synonym">Laccaria laccata var. bicolor</name>
    <dbReference type="NCBI Taxonomy" id="486041"/>
    <lineage>
        <taxon>Eukaryota</taxon>
        <taxon>Fungi</taxon>
        <taxon>Dikarya</taxon>
        <taxon>Basidiomycota</taxon>
        <taxon>Agaricomycotina</taxon>
        <taxon>Agaricomycetes</taxon>
        <taxon>Agaricomycetidae</taxon>
        <taxon>Agaricales</taxon>
        <taxon>Agaricineae</taxon>
        <taxon>Hydnangiaceae</taxon>
        <taxon>Laccaria</taxon>
    </lineage>
</organism>
<dbReference type="AlphaFoldDB" id="B0CT53"/>
<feature type="repeat" description="Solcar" evidence="9">
    <location>
        <begin position="1"/>
        <end position="61"/>
    </location>
</feature>
<evidence type="ECO:0000256" key="6">
    <source>
        <dbReference type="ARBA" id="ARBA00022989"/>
    </source>
</evidence>
<dbReference type="OrthoDB" id="14252at2759"/>
<feature type="transmembrane region" description="Helical" evidence="11">
    <location>
        <begin position="71"/>
        <end position="89"/>
    </location>
</feature>
<dbReference type="GO" id="GO:0022857">
    <property type="term" value="F:transmembrane transporter activity"/>
    <property type="evidence" value="ECO:0007669"/>
    <property type="project" value="TreeGrafter"/>
</dbReference>
<evidence type="ECO:0000256" key="7">
    <source>
        <dbReference type="ARBA" id="ARBA00023128"/>
    </source>
</evidence>
<dbReference type="PANTHER" id="PTHR45624:SF10">
    <property type="entry name" value="SLC (SOLUTE CARRIER) HOMOLOG"/>
    <property type="match status" value="1"/>
</dbReference>
<evidence type="ECO:0000256" key="11">
    <source>
        <dbReference type="SAM" id="Phobius"/>
    </source>
</evidence>
<name>B0CT53_LACBS</name>
<accession>B0CT53</accession>
<comment type="similarity">
    <text evidence="2 10">Belongs to the mitochondrial carrier (TC 2.A.29) family.</text>
</comment>
<proteinExistence type="inferred from homology"/>
<dbReference type="PROSITE" id="PS50920">
    <property type="entry name" value="SOLCAR"/>
    <property type="match status" value="3"/>
</dbReference>
<dbReference type="PANTHER" id="PTHR45624">
    <property type="entry name" value="MITOCHONDRIAL BASIC AMINO ACIDS TRANSPORTER-RELATED"/>
    <property type="match status" value="1"/>
</dbReference>
<dbReference type="SUPFAM" id="SSF103506">
    <property type="entry name" value="Mitochondrial carrier"/>
    <property type="match status" value="1"/>
</dbReference>
<evidence type="ECO:0000313" key="13">
    <source>
        <dbReference type="Proteomes" id="UP000001194"/>
    </source>
</evidence>
<keyword evidence="3 10" id="KW-0813">Transport</keyword>
<evidence type="ECO:0000256" key="3">
    <source>
        <dbReference type="ARBA" id="ARBA00022448"/>
    </source>
</evidence>
<dbReference type="RefSeq" id="XP_001874433.1">
    <property type="nucleotide sequence ID" value="XM_001874398.1"/>
</dbReference>
<feature type="repeat" description="Solcar" evidence="9">
    <location>
        <begin position="200"/>
        <end position="283"/>
    </location>
</feature>
<evidence type="ECO:0000256" key="5">
    <source>
        <dbReference type="ARBA" id="ARBA00022737"/>
    </source>
</evidence>
<dbReference type="GO" id="GO:0031966">
    <property type="term" value="C:mitochondrial membrane"/>
    <property type="evidence" value="ECO:0007669"/>
    <property type="project" value="UniProtKB-SubCell"/>
</dbReference>
<keyword evidence="8 9" id="KW-0472">Membrane</keyword>
<feature type="transmembrane region" description="Helical" evidence="11">
    <location>
        <begin position="182"/>
        <end position="205"/>
    </location>
</feature>
<dbReference type="InParanoid" id="B0CT53"/>
<sequence length="285" mass="30419">VKVRFQSPAIASKYTSTFQAIATIIREERFIGLYKGITSPLATVALMNGLVFASYRFLLKLQLEDSSSTPSITQIALAGAGSGIISSIITTPTELIKIRQQSLLTETTTRQVALQVLRESGIKGLYRGITATALRDIGYGAYFAAYEATCRYLSTPAVTPLDSSLIMAQVEPDMTKLSWPSLLLAGGVAGIGMLFFCLTPSVLLISRPSAAGWVVTFPFDVVKTRVQGSTAALSVPAATPIPSQTSFSPEGINVFFRGLAPTLIRAIPVNMVTFATFEAVVHALS</sequence>
<dbReference type="KEGG" id="lbc:LACBIDRAFT_230077"/>
<gene>
    <name evidence="12" type="ORF">LACBIDRAFT_230077</name>
</gene>
<evidence type="ECO:0000256" key="2">
    <source>
        <dbReference type="ARBA" id="ARBA00006375"/>
    </source>
</evidence>
<dbReference type="HOGENOM" id="CLU_015166_16_0_1"/>
<feature type="non-terminal residue" evidence="12">
    <location>
        <position position="1"/>
    </location>
</feature>